<evidence type="ECO:0000256" key="4">
    <source>
        <dbReference type="ARBA" id="ARBA00022525"/>
    </source>
</evidence>
<feature type="chain" id="PRO_5016051394" description="mannan endo-1,4-beta-mannosidase" evidence="10">
    <location>
        <begin position="18"/>
        <end position="443"/>
    </location>
</feature>
<name>A0A2W6AFH7_9BACT</name>
<feature type="compositionally biased region" description="Polar residues" evidence="9">
    <location>
        <begin position="45"/>
        <end position="58"/>
    </location>
</feature>
<dbReference type="GO" id="GO:0000272">
    <property type="term" value="P:polysaccharide catabolic process"/>
    <property type="evidence" value="ECO:0007669"/>
    <property type="project" value="InterPro"/>
</dbReference>
<evidence type="ECO:0000256" key="10">
    <source>
        <dbReference type="SAM" id="SignalP"/>
    </source>
</evidence>
<dbReference type="Proteomes" id="UP000248724">
    <property type="component" value="Unassembled WGS sequence"/>
</dbReference>
<evidence type="ECO:0000313" key="14">
    <source>
        <dbReference type="Proteomes" id="UP000248724"/>
    </source>
</evidence>
<dbReference type="EC" id="3.2.1.78" evidence="3"/>
<evidence type="ECO:0000259" key="11">
    <source>
        <dbReference type="Pfam" id="PF00150"/>
    </source>
</evidence>
<evidence type="ECO:0000256" key="1">
    <source>
        <dbReference type="ARBA" id="ARBA00001678"/>
    </source>
</evidence>
<evidence type="ECO:0000313" key="15">
    <source>
        <dbReference type="Proteomes" id="UP000606991"/>
    </source>
</evidence>
<dbReference type="PANTHER" id="PTHR31451:SF39">
    <property type="entry name" value="MANNAN ENDO-1,4-BETA-MANNOSIDASE 1"/>
    <property type="match status" value="1"/>
</dbReference>
<dbReference type="Gene3D" id="3.20.20.80">
    <property type="entry name" value="Glycosidases"/>
    <property type="match status" value="1"/>
</dbReference>
<feature type="signal peptide" evidence="10">
    <location>
        <begin position="1"/>
        <end position="17"/>
    </location>
</feature>
<dbReference type="AlphaFoldDB" id="A0A2W6AFH7"/>
<evidence type="ECO:0000313" key="12">
    <source>
        <dbReference type="EMBL" id="MBJ7595837.1"/>
    </source>
</evidence>
<feature type="compositionally biased region" description="Low complexity" evidence="9">
    <location>
        <begin position="59"/>
        <end position="91"/>
    </location>
</feature>
<keyword evidence="6 8" id="KW-0378">Hydrolase</keyword>
<gene>
    <name evidence="13" type="ORF">DLM65_04385</name>
    <name evidence="12" type="ORF">JF886_13465</name>
</gene>
<comment type="similarity">
    <text evidence="8">Belongs to the glycosyl hydrolase 5 (cellulase A) family.</text>
</comment>
<dbReference type="GO" id="GO:0016985">
    <property type="term" value="F:mannan endo-1,4-beta-mannosidase activity"/>
    <property type="evidence" value="ECO:0007669"/>
    <property type="project" value="TreeGrafter"/>
</dbReference>
<dbReference type="Proteomes" id="UP000606991">
    <property type="component" value="Unassembled WGS sequence"/>
</dbReference>
<dbReference type="InterPro" id="IPR017853">
    <property type="entry name" value="GH"/>
</dbReference>
<keyword evidence="4" id="KW-0964">Secreted</keyword>
<reference evidence="12 15" key="3">
    <citation type="submission" date="2020-10" db="EMBL/GenBank/DDBJ databases">
        <title>Ca. Dormibacterota MAGs.</title>
        <authorList>
            <person name="Montgomery K."/>
        </authorList>
    </citation>
    <scope>NUCLEOTIDE SEQUENCE [LARGE SCALE GENOMIC DNA]</scope>
    <source>
        <strain evidence="12">SC8812_S17_18</strain>
    </source>
</reference>
<dbReference type="EMBL" id="JAEKNS010000134">
    <property type="protein sequence ID" value="MBJ7595837.1"/>
    <property type="molecule type" value="Genomic_DNA"/>
</dbReference>
<evidence type="ECO:0000256" key="3">
    <source>
        <dbReference type="ARBA" id="ARBA00012706"/>
    </source>
</evidence>
<evidence type="ECO:0000313" key="13">
    <source>
        <dbReference type="EMBL" id="PZR82214.1"/>
    </source>
</evidence>
<accession>A0A934NB12</accession>
<evidence type="ECO:0000256" key="5">
    <source>
        <dbReference type="ARBA" id="ARBA00022729"/>
    </source>
</evidence>
<sequence length="443" mass="45261">MVGAPLLAAVLCCAGFAAGGETPHGNADGTLRFGADLLHSLPSAAGTSASGNNPSTGLSGTAGQRSAGGAAGSNPSAASAHPTASAGPSAGAAGGSGLVSRNGTSLMLNGSPWQFAGYDDYRLTSASPGHQCGGAQSSADVAAALDEIRNNSGATVVRTWFMQAYGGPGNWSQFDHVLSAAAARGMKVIPVLADQWAACEPWPAGQAPYRTLAWYQSGYRAVDYGYSLSYRDYAAAIAAHYRNNPTIAFWQLVNEAEALDGVGSACEDAAANAALRSFADDVAGIIKVNDRGHLVSLGTIATGQCGTSSTSDFLNLHSGLIDICEYHDYFGRGGLPGDQWHGVAVRINQCHSLNKPIFAGEVGLQASIAADGSTGGPVTAASLAQRASFLKEKLQAQFGAGIAGFLIWQYAAGPRTDNYEVQPGDPTEAVMARVAVTLDGWLG</sequence>
<proteinExistence type="inferred from homology"/>
<evidence type="ECO:0000256" key="6">
    <source>
        <dbReference type="ARBA" id="ARBA00022801"/>
    </source>
</evidence>
<reference evidence="13" key="2">
    <citation type="submission" date="2018-05" db="EMBL/GenBank/DDBJ databases">
        <authorList>
            <person name="Ferrari B."/>
        </authorList>
    </citation>
    <scope>NUCLEOTIDE SEQUENCE</scope>
    <source>
        <strain evidence="13">RRmetagenome_bin12</strain>
    </source>
</reference>
<dbReference type="SUPFAM" id="SSF51445">
    <property type="entry name" value="(Trans)glycosidases"/>
    <property type="match status" value="1"/>
</dbReference>
<dbReference type="GO" id="GO:0005576">
    <property type="term" value="C:extracellular region"/>
    <property type="evidence" value="ECO:0007669"/>
    <property type="project" value="UniProtKB-SubCell"/>
</dbReference>
<comment type="caution">
    <text evidence="13">The sequence shown here is derived from an EMBL/GenBank/DDBJ whole genome shotgun (WGS) entry which is preliminary data.</text>
</comment>
<dbReference type="EMBL" id="QHBU01000079">
    <property type="protein sequence ID" value="PZR82214.1"/>
    <property type="molecule type" value="Genomic_DNA"/>
</dbReference>
<dbReference type="InterPro" id="IPR001547">
    <property type="entry name" value="Glyco_hydro_5"/>
</dbReference>
<accession>A0A2W6AFH7</accession>
<dbReference type="RefSeq" id="WP_337313319.1">
    <property type="nucleotide sequence ID" value="NZ_JAEKNS010000134.1"/>
</dbReference>
<keyword evidence="5 10" id="KW-0732">Signal</keyword>
<protein>
    <recommendedName>
        <fullName evidence="3">mannan endo-1,4-beta-mannosidase</fullName>
        <ecNumber evidence="3">3.2.1.78</ecNumber>
    </recommendedName>
</protein>
<dbReference type="Pfam" id="PF00150">
    <property type="entry name" value="Cellulase"/>
    <property type="match status" value="1"/>
</dbReference>
<feature type="region of interest" description="Disordered" evidence="9">
    <location>
        <begin position="44"/>
        <end position="94"/>
    </location>
</feature>
<evidence type="ECO:0000256" key="9">
    <source>
        <dbReference type="SAM" id="MobiDB-lite"/>
    </source>
</evidence>
<keyword evidence="7 8" id="KW-0326">Glycosidase</keyword>
<evidence type="ECO:0000256" key="2">
    <source>
        <dbReference type="ARBA" id="ARBA00004613"/>
    </source>
</evidence>
<comment type="subcellular location">
    <subcellularLocation>
        <location evidence="2">Secreted</location>
    </subcellularLocation>
</comment>
<organism evidence="13 14">
    <name type="scientific">Candidatus Aeolococcus gillhamiae</name>
    <dbReference type="NCBI Taxonomy" id="3127015"/>
    <lineage>
        <taxon>Bacteria</taxon>
        <taxon>Bacillati</taxon>
        <taxon>Candidatus Dormiibacterota</taxon>
        <taxon>Candidatus Dormibacteria</taxon>
        <taxon>Candidatus Aeolococcales</taxon>
        <taxon>Candidatus Aeolococcaceae</taxon>
        <taxon>Candidatus Aeolococcus</taxon>
    </lineage>
</organism>
<dbReference type="InterPro" id="IPR045053">
    <property type="entry name" value="MAN-like"/>
</dbReference>
<comment type="catalytic activity">
    <reaction evidence="1">
        <text>Random hydrolysis of (1-&gt;4)-beta-D-mannosidic linkages in mannans, galactomannans and glucomannans.</text>
        <dbReference type="EC" id="3.2.1.78"/>
    </reaction>
</comment>
<reference evidence="13 14" key="1">
    <citation type="journal article" date="2017" name="Nature">
        <title>Atmospheric trace gases support primary production in Antarctic desert surface soil.</title>
        <authorList>
            <person name="Ji M."/>
            <person name="Greening C."/>
            <person name="Vanwonterghem I."/>
            <person name="Carere C.R."/>
            <person name="Bay S.K."/>
            <person name="Steen J.A."/>
            <person name="Montgomery K."/>
            <person name="Lines T."/>
            <person name="Beardall J."/>
            <person name="van Dorst J."/>
            <person name="Snape I."/>
            <person name="Stott M.B."/>
            <person name="Hugenholtz P."/>
            <person name="Ferrari B.C."/>
        </authorList>
    </citation>
    <scope>NUCLEOTIDE SEQUENCE [LARGE SCALE GENOMIC DNA]</scope>
    <source>
        <strain evidence="13">RRmetagenome_bin12</strain>
    </source>
</reference>
<evidence type="ECO:0000256" key="7">
    <source>
        <dbReference type="ARBA" id="ARBA00023295"/>
    </source>
</evidence>
<feature type="domain" description="Glycoside hydrolase family 5" evidence="11">
    <location>
        <begin position="143"/>
        <end position="366"/>
    </location>
</feature>
<dbReference type="PANTHER" id="PTHR31451">
    <property type="match status" value="1"/>
</dbReference>
<evidence type="ECO:0000256" key="8">
    <source>
        <dbReference type="RuleBase" id="RU361153"/>
    </source>
</evidence>